<sequence length="173" mass="20282">MSINEITNMMDNIKFTEEENDILDDVGLKPESSEGSKKWMVGKLFNTKPIVTEAVTRVFRKVFTENKLEEIFRKVFTENKLTGRDFQKVEGKKDTLNRISWVFDFDDDYFSMQDLKPELSITEYRFEKFHIWVRVFGILLGMMSKQIGGRMGNMMGTFVAIDMREGDGRWESS</sequence>
<dbReference type="EMBL" id="JBBPBM010000004">
    <property type="protein sequence ID" value="KAK8590271.1"/>
    <property type="molecule type" value="Genomic_DNA"/>
</dbReference>
<reference evidence="1 2" key="1">
    <citation type="journal article" date="2024" name="G3 (Bethesda)">
        <title>Genome assembly of Hibiscus sabdariffa L. provides insights into metabolisms of medicinal natural products.</title>
        <authorList>
            <person name="Kim T."/>
        </authorList>
    </citation>
    <scope>NUCLEOTIDE SEQUENCE [LARGE SCALE GENOMIC DNA]</scope>
    <source>
        <strain evidence="1">TK-2024</strain>
        <tissue evidence="1">Old leaves</tissue>
    </source>
</reference>
<evidence type="ECO:0000313" key="2">
    <source>
        <dbReference type="Proteomes" id="UP001472677"/>
    </source>
</evidence>
<dbReference type="Proteomes" id="UP001472677">
    <property type="component" value="Unassembled WGS sequence"/>
</dbReference>
<name>A0ABR2G171_9ROSI</name>
<organism evidence="1 2">
    <name type="scientific">Hibiscus sabdariffa</name>
    <name type="common">roselle</name>
    <dbReference type="NCBI Taxonomy" id="183260"/>
    <lineage>
        <taxon>Eukaryota</taxon>
        <taxon>Viridiplantae</taxon>
        <taxon>Streptophyta</taxon>
        <taxon>Embryophyta</taxon>
        <taxon>Tracheophyta</taxon>
        <taxon>Spermatophyta</taxon>
        <taxon>Magnoliopsida</taxon>
        <taxon>eudicotyledons</taxon>
        <taxon>Gunneridae</taxon>
        <taxon>Pentapetalae</taxon>
        <taxon>rosids</taxon>
        <taxon>malvids</taxon>
        <taxon>Malvales</taxon>
        <taxon>Malvaceae</taxon>
        <taxon>Malvoideae</taxon>
        <taxon>Hibiscus</taxon>
    </lineage>
</organism>
<keyword evidence="2" id="KW-1185">Reference proteome</keyword>
<comment type="caution">
    <text evidence="1">The sequence shown here is derived from an EMBL/GenBank/DDBJ whole genome shotgun (WGS) entry which is preliminary data.</text>
</comment>
<proteinExistence type="predicted"/>
<evidence type="ECO:0008006" key="3">
    <source>
        <dbReference type="Google" id="ProtNLM"/>
    </source>
</evidence>
<protein>
    <recommendedName>
        <fullName evidence="3">DUF4283 domain-containing protein</fullName>
    </recommendedName>
</protein>
<evidence type="ECO:0000313" key="1">
    <source>
        <dbReference type="EMBL" id="KAK8590271.1"/>
    </source>
</evidence>
<accession>A0ABR2G171</accession>
<gene>
    <name evidence="1" type="ORF">V6N12_024647</name>
</gene>